<dbReference type="PROSITE" id="PS50977">
    <property type="entry name" value="HTH_TETR_2"/>
    <property type="match status" value="1"/>
</dbReference>
<evidence type="ECO:0000259" key="5">
    <source>
        <dbReference type="PROSITE" id="PS50977"/>
    </source>
</evidence>
<sequence length="211" mass="23470">MSTQQRAASAQKRMSAEQRRAHIEMSARDVFIAQGLKGARTRDIAAAAGINEALLYRHFASKEDLFAAAVVAPLRELIARRAEADSLPPTDAQTSRDEMVERTRLFIASLIDVMRDVAPLLGVLMFDGEESARSHYEEILAPVLQEIGDRIRTNLGWWDHRTFDVDAAVRFAFGAVWFDVLSGRLENRAIDAETASREIAEMVVLGLATRS</sequence>
<dbReference type="SUPFAM" id="SSF46689">
    <property type="entry name" value="Homeodomain-like"/>
    <property type="match status" value="1"/>
</dbReference>
<dbReference type="PRINTS" id="PR00455">
    <property type="entry name" value="HTHTETR"/>
</dbReference>
<dbReference type="PANTHER" id="PTHR30055">
    <property type="entry name" value="HTH-TYPE TRANSCRIPTIONAL REGULATOR RUTR"/>
    <property type="match status" value="1"/>
</dbReference>
<gene>
    <name evidence="6" type="ORF">MU0050_002592</name>
</gene>
<evidence type="ECO:0000256" key="4">
    <source>
        <dbReference type="PROSITE-ProRule" id="PRU00335"/>
    </source>
</evidence>
<dbReference type="InterPro" id="IPR050109">
    <property type="entry name" value="HTH-type_TetR-like_transc_reg"/>
</dbReference>
<dbReference type="InterPro" id="IPR001647">
    <property type="entry name" value="HTH_TetR"/>
</dbReference>
<keyword evidence="3" id="KW-0804">Transcription</keyword>
<dbReference type="Proteomes" id="UP001190466">
    <property type="component" value="Chromosome"/>
</dbReference>
<reference evidence="6 7" key="1">
    <citation type="submission" date="2023-08" db="EMBL/GenBank/DDBJ databases">
        <authorList>
            <person name="Folkvardsen B D."/>
            <person name="Norman A."/>
        </authorList>
    </citation>
    <scope>NUCLEOTIDE SEQUENCE [LARGE SCALE GENOMIC DNA]</scope>
    <source>
        <strain evidence="6 7">Mu0050</strain>
    </source>
</reference>
<evidence type="ECO:0000313" key="6">
    <source>
        <dbReference type="EMBL" id="CAJ1583398.1"/>
    </source>
</evidence>
<name>A0ABM9MEM9_9MYCO</name>
<dbReference type="Pfam" id="PF00440">
    <property type="entry name" value="TetR_N"/>
    <property type="match status" value="1"/>
</dbReference>
<organism evidence="6 7">
    <name type="scientific">[Mycobacterium] wendilense</name>
    <dbReference type="NCBI Taxonomy" id="3064284"/>
    <lineage>
        <taxon>Bacteria</taxon>
        <taxon>Bacillati</taxon>
        <taxon>Actinomycetota</taxon>
        <taxon>Actinomycetes</taxon>
        <taxon>Mycobacteriales</taxon>
        <taxon>Mycobacteriaceae</taxon>
        <taxon>Mycolicibacter</taxon>
    </lineage>
</organism>
<evidence type="ECO:0000256" key="1">
    <source>
        <dbReference type="ARBA" id="ARBA00023015"/>
    </source>
</evidence>
<protein>
    <submittedName>
        <fullName evidence="6">Helix-turn-helix domain-containing protein</fullName>
    </submittedName>
</protein>
<proteinExistence type="predicted"/>
<keyword evidence="2 4" id="KW-0238">DNA-binding</keyword>
<keyword evidence="7" id="KW-1185">Reference proteome</keyword>
<dbReference type="RefSeq" id="WP_316510002.1">
    <property type="nucleotide sequence ID" value="NZ_OY726395.1"/>
</dbReference>
<dbReference type="InterPro" id="IPR009057">
    <property type="entry name" value="Homeodomain-like_sf"/>
</dbReference>
<evidence type="ECO:0000313" key="7">
    <source>
        <dbReference type="Proteomes" id="UP001190466"/>
    </source>
</evidence>
<dbReference type="Gene3D" id="1.10.357.10">
    <property type="entry name" value="Tetracycline Repressor, domain 2"/>
    <property type="match status" value="1"/>
</dbReference>
<accession>A0ABM9MEM9</accession>
<dbReference type="EMBL" id="OY726395">
    <property type="protein sequence ID" value="CAJ1583398.1"/>
    <property type="molecule type" value="Genomic_DNA"/>
</dbReference>
<evidence type="ECO:0000256" key="3">
    <source>
        <dbReference type="ARBA" id="ARBA00023163"/>
    </source>
</evidence>
<feature type="DNA-binding region" description="H-T-H motif" evidence="4">
    <location>
        <begin position="40"/>
        <end position="59"/>
    </location>
</feature>
<feature type="domain" description="HTH tetR-type" evidence="5">
    <location>
        <begin position="17"/>
        <end position="77"/>
    </location>
</feature>
<dbReference type="PANTHER" id="PTHR30055:SF234">
    <property type="entry name" value="HTH-TYPE TRANSCRIPTIONAL REGULATOR BETI"/>
    <property type="match status" value="1"/>
</dbReference>
<evidence type="ECO:0000256" key="2">
    <source>
        <dbReference type="ARBA" id="ARBA00023125"/>
    </source>
</evidence>
<keyword evidence="1" id="KW-0805">Transcription regulation</keyword>